<dbReference type="PANTHER" id="PTHR22842">
    <property type="entry name" value="WD40 REPEAT PROTEIN"/>
    <property type="match status" value="1"/>
</dbReference>
<dbReference type="GO" id="GO:0005737">
    <property type="term" value="C:cytoplasm"/>
    <property type="evidence" value="ECO:0007669"/>
    <property type="project" value="UniProtKB-SubCell"/>
</dbReference>
<comment type="subcellular location">
    <subcellularLocation>
        <location evidence="1">Cytoplasm</location>
    </subcellularLocation>
</comment>
<comment type="similarity">
    <text evidence="5">Belongs to the WD repeat MORG1 family.</text>
</comment>
<evidence type="ECO:0000256" key="1">
    <source>
        <dbReference type="ARBA" id="ARBA00004496"/>
    </source>
</evidence>
<dbReference type="PhylomeDB" id="A0A0G4FJC4"/>
<dbReference type="Pfam" id="PF00400">
    <property type="entry name" value="WD40"/>
    <property type="match status" value="5"/>
</dbReference>
<reference evidence="7" key="1">
    <citation type="submission" date="2014-11" db="EMBL/GenBank/DDBJ databases">
        <authorList>
            <person name="Otto D Thomas"/>
            <person name="Naeem Raeece"/>
        </authorList>
    </citation>
    <scope>NUCLEOTIDE SEQUENCE</scope>
</reference>
<feature type="repeat" description="WD" evidence="6">
    <location>
        <begin position="57"/>
        <end position="98"/>
    </location>
</feature>
<proteinExistence type="inferred from homology"/>
<dbReference type="PRINTS" id="PR00320">
    <property type="entry name" value="GPROTEINBRPT"/>
</dbReference>
<evidence type="ECO:0000256" key="5">
    <source>
        <dbReference type="ARBA" id="ARBA00038145"/>
    </source>
</evidence>
<keyword evidence="4" id="KW-0677">Repeat</keyword>
<accession>A0A0G4FJC4</accession>
<dbReference type="GO" id="GO:0000398">
    <property type="term" value="P:mRNA splicing, via spliceosome"/>
    <property type="evidence" value="ECO:0007669"/>
    <property type="project" value="TreeGrafter"/>
</dbReference>
<dbReference type="AlphaFoldDB" id="A0A0G4FJC4"/>
<dbReference type="Gene3D" id="2.130.10.10">
    <property type="entry name" value="YVTN repeat-like/Quinoprotein amine dehydrogenase"/>
    <property type="match status" value="2"/>
</dbReference>
<evidence type="ECO:0000256" key="2">
    <source>
        <dbReference type="ARBA" id="ARBA00022490"/>
    </source>
</evidence>
<name>A0A0G4FJC4_9ALVE</name>
<keyword evidence="3 6" id="KW-0853">WD repeat</keyword>
<feature type="repeat" description="WD" evidence="6">
    <location>
        <begin position="99"/>
        <end position="140"/>
    </location>
</feature>
<keyword evidence="2" id="KW-0963">Cytoplasm</keyword>
<feature type="repeat" description="WD" evidence="6">
    <location>
        <begin position="14"/>
        <end position="46"/>
    </location>
</feature>
<dbReference type="PROSITE" id="PS50294">
    <property type="entry name" value="WD_REPEATS_REGION"/>
    <property type="match status" value="3"/>
</dbReference>
<dbReference type="PANTHER" id="PTHR22842:SF3">
    <property type="entry name" value="WD REPEAT DOMAIN-CONTAINING PROTEIN 83"/>
    <property type="match status" value="1"/>
</dbReference>
<feature type="repeat" description="WD" evidence="6">
    <location>
        <begin position="271"/>
        <end position="314"/>
    </location>
</feature>
<dbReference type="SUPFAM" id="SSF50978">
    <property type="entry name" value="WD40 repeat-like"/>
    <property type="match status" value="1"/>
</dbReference>
<evidence type="ECO:0000313" key="7">
    <source>
        <dbReference type="EMBL" id="CEM13182.1"/>
    </source>
</evidence>
<dbReference type="PROSITE" id="PS50082">
    <property type="entry name" value="WD_REPEATS_2"/>
    <property type="match status" value="5"/>
</dbReference>
<feature type="repeat" description="WD" evidence="6">
    <location>
        <begin position="227"/>
        <end position="270"/>
    </location>
</feature>
<dbReference type="CDD" id="cd00200">
    <property type="entry name" value="WD40"/>
    <property type="match status" value="1"/>
</dbReference>
<evidence type="ECO:0000256" key="4">
    <source>
        <dbReference type="ARBA" id="ARBA00022737"/>
    </source>
</evidence>
<dbReference type="InterPro" id="IPR015943">
    <property type="entry name" value="WD40/YVTN_repeat-like_dom_sf"/>
</dbReference>
<dbReference type="EMBL" id="CDMZ01000387">
    <property type="protein sequence ID" value="CEM13182.1"/>
    <property type="molecule type" value="Genomic_DNA"/>
</dbReference>
<dbReference type="InterPro" id="IPR051980">
    <property type="entry name" value="WD_repeat_MORG1"/>
</dbReference>
<dbReference type="InterPro" id="IPR020472">
    <property type="entry name" value="WD40_PAC1"/>
</dbReference>
<protein>
    <submittedName>
        <fullName evidence="7">Uncharacterized protein</fullName>
    </submittedName>
</protein>
<sequence>MSFSLSPENLLFTLEGHRAAVQNVKFNLNSKYCMSCSADKAVRLWNPHRGVCIREYAGPHNHEVNDVSITGDNSRFVSVGGDRLAFLWDVSTGQVIRKFMGHNGRINFCEFAHTGDVFVTGSYDKTVRFWDMRARNRNAIQTIDDEFRDSVTCCVLTKEDVICGSLDGSVRSFDLRMGRVSVDQIDRGHVTGLSISRDERCLLAFLTGRGGAVCLIERGAGDVLQTYTGHQNESYRLQGSFDSSDSFVVSGSEDGRICVWKVEDSSPQTSFRAHQGTVFCVRFPPDIDEHIMVSAGSDKLLRVWATRREDIATVQLPPGHGN</sequence>
<evidence type="ECO:0000256" key="6">
    <source>
        <dbReference type="PROSITE-ProRule" id="PRU00221"/>
    </source>
</evidence>
<dbReference type="SMART" id="SM00320">
    <property type="entry name" value="WD40"/>
    <property type="match status" value="6"/>
</dbReference>
<dbReference type="InterPro" id="IPR001680">
    <property type="entry name" value="WD40_rpt"/>
</dbReference>
<evidence type="ECO:0000256" key="3">
    <source>
        <dbReference type="ARBA" id="ARBA00022574"/>
    </source>
</evidence>
<dbReference type="InterPro" id="IPR036322">
    <property type="entry name" value="WD40_repeat_dom_sf"/>
</dbReference>
<dbReference type="GO" id="GO:0071013">
    <property type="term" value="C:catalytic step 2 spliceosome"/>
    <property type="evidence" value="ECO:0007669"/>
    <property type="project" value="TreeGrafter"/>
</dbReference>
<gene>
    <name evidence="7" type="ORF">Cvel_17129</name>
</gene>
<organism evidence="7">
    <name type="scientific">Chromera velia CCMP2878</name>
    <dbReference type="NCBI Taxonomy" id="1169474"/>
    <lineage>
        <taxon>Eukaryota</taxon>
        <taxon>Sar</taxon>
        <taxon>Alveolata</taxon>
        <taxon>Colpodellida</taxon>
        <taxon>Chromeraceae</taxon>
        <taxon>Chromera</taxon>
    </lineage>
</organism>
<dbReference type="VEuPathDB" id="CryptoDB:Cvel_17129"/>